<gene>
    <name evidence="1" type="ORF">BEE62_00605</name>
</gene>
<dbReference type="AlphaFoldDB" id="A0A1M2UTS9"/>
<sequence length="143" mass="15894">MTQEIEHSTTITVNCPACSAVNELDQHRNIDCEKCQKPITGHKYGARGALPAVLAFTVGFTGYGLVDRNFLNAERYPMELEYAMVNICANGDQNALLREDYETKQEACLCAVGKTVETLPYSELDERKSELRALIFSKLPGCL</sequence>
<keyword evidence="2" id="KW-1185">Reference proteome</keyword>
<dbReference type="OrthoDB" id="7030601at2"/>
<dbReference type="EMBL" id="MPKY01000001">
    <property type="protein sequence ID" value="OJS98725.1"/>
    <property type="molecule type" value="Genomic_DNA"/>
</dbReference>
<proteinExistence type="predicted"/>
<protein>
    <submittedName>
        <fullName evidence="1">Uncharacterized protein</fullName>
    </submittedName>
</protein>
<comment type="caution">
    <text evidence="1">The sequence shown here is derived from an EMBL/GenBank/DDBJ whole genome shotgun (WGS) entry which is preliminary data.</text>
</comment>
<reference evidence="1" key="1">
    <citation type="submission" date="2016-11" db="EMBL/GenBank/DDBJ databases">
        <title>Draft Genome Sequence of Marinobacter hydrocarbonoclasticus strain STW2, a polyaromatic aromatic hydrocarbon degrading and denitrifying bacterium from rhizosphere of Seagrass Enhalus acodoides.</title>
        <authorList>
            <person name="Ling J."/>
            <person name="Dong J."/>
        </authorList>
    </citation>
    <scope>NUCLEOTIDE SEQUENCE [LARGE SCALE GENOMIC DNA]</scope>
    <source>
        <strain evidence="1">STW2</strain>
    </source>
</reference>
<evidence type="ECO:0000313" key="1">
    <source>
        <dbReference type="EMBL" id="OJS98725.1"/>
    </source>
</evidence>
<organism evidence="1 2">
    <name type="scientific">Marinobacter nauticus</name>
    <name type="common">Marinobacter hydrocarbonoclasticus</name>
    <name type="synonym">Marinobacter aquaeolei</name>
    <dbReference type="NCBI Taxonomy" id="2743"/>
    <lineage>
        <taxon>Bacteria</taxon>
        <taxon>Pseudomonadati</taxon>
        <taxon>Pseudomonadota</taxon>
        <taxon>Gammaproteobacteria</taxon>
        <taxon>Pseudomonadales</taxon>
        <taxon>Marinobacteraceae</taxon>
        <taxon>Marinobacter</taxon>
    </lineage>
</organism>
<dbReference type="RefSeq" id="WP_072675849.1">
    <property type="nucleotide sequence ID" value="NZ_MPKY01000001.1"/>
</dbReference>
<name>A0A1M2UTS9_MARNT</name>
<dbReference type="Proteomes" id="UP000183986">
    <property type="component" value="Unassembled WGS sequence"/>
</dbReference>
<evidence type="ECO:0000313" key="2">
    <source>
        <dbReference type="Proteomes" id="UP000183986"/>
    </source>
</evidence>
<accession>A0A1M2UTS9</accession>